<keyword evidence="3 6" id="KW-0378">Hydrolase</keyword>
<evidence type="ECO:0000256" key="4">
    <source>
        <dbReference type="ARBA" id="ARBA00022917"/>
    </source>
</evidence>
<dbReference type="PANTHER" id="PTHR10458:SF20">
    <property type="entry name" value="PEPTIDE DEFORMYLASE 1"/>
    <property type="match status" value="1"/>
</dbReference>
<dbReference type="InterPro" id="IPR023635">
    <property type="entry name" value="Peptide_deformylase"/>
</dbReference>
<dbReference type="PRINTS" id="PR01576">
    <property type="entry name" value="PDEFORMYLASE"/>
</dbReference>
<dbReference type="EC" id="3.5.1.88" evidence="6"/>
<evidence type="ECO:0000313" key="8">
    <source>
        <dbReference type="Proteomes" id="UP001595758"/>
    </source>
</evidence>
<comment type="caution">
    <text evidence="7">The sequence shown here is derived from an EMBL/GenBank/DDBJ whole genome shotgun (WGS) entry which is preliminary data.</text>
</comment>
<comment type="function">
    <text evidence="6">Removes the formyl group from the N-terminal Met of newly synthesized proteins. Requires at least a dipeptide for an efficient rate of reaction. N-terminal L-methionine is a prerequisite for activity but the enzyme has broad specificity at other positions.</text>
</comment>
<dbReference type="EMBL" id="JBHSAB010000003">
    <property type="protein sequence ID" value="MFC3908123.1"/>
    <property type="molecule type" value="Genomic_DNA"/>
</dbReference>
<evidence type="ECO:0000256" key="1">
    <source>
        <dbReference type="ARBA" id="ARBA00010759"/>
    </source>
</evidence>
<dbReference type="PANTHER" id="PTHR10458">
    <property type="entry name" value="PEPTIDE DEFORMYLASE"/>
    <property type="match status" value="1"/>
</dbReference>
<evidence type="ECO:0000256" key="2">
    <source>
        <dbReference type="ARBA" id="ARBA00022723"/>
    </source>
</evidence>
<comment type="catalytic activity">
    <reaction evidence="6">
        <text>N-terminal N-formyl-L-methionyl-[peptide] + H2O = N-terminal L-methionyl-[peptide] + formate</text>
        <dbReference type="Rhea" id="RHEA:24420"/>
        <dbReference type="Rhea" id="RHEA-COMP:10639"/>
        <dbReference type="Rhea" id="RHEA-COMP:10640"/>
        <dbReference type="ChEBI" id="CHEBI:15377"/>
        <dbReference type="ChEBI" id="CHEBI:15740"/>
        <dbReference type="ChEBI" id="CHEBI:49298"/>
        <dbReference type="ChEBI" id="CHEBI:64731"/>
        <dbReference type="EC" id="3.5.1.88"/>
    </reaction>
</comment>
<keyword evidence="2 6" id="KW-0479">Metal-binding</keyword>
<reference evidence="8" key="1">
    <citation type="journal article" date="2019" name="Int. J. Syst. Evol. Microbiol.">
        <title>The Global Catalogue of Microorganisms (GCM) 10K type strain sequencing project: providing services to taxonomists for standard genome sequencing and annotation.</title>
        <authorList>
            <consortium name="The Broad Institute Genomics Platform"/>
            <consortium name="The Broad Institute Genome Sequencing Center for Infectious Disease"/>
            <person name="Wu L."/>
            <person name="Ma J."/>
        </authorList>
    </citation>
    <scope>NUCLEOTIDE SEQUENCE [LARGE SCALE GENOMIC DNA]</scope>
    <source>
        <strain evidence="8">CCUG 59858</strain>
    </source>
</reference>
<comment type="similarity">
    <text evidence="1 6">Belongs to the polypeptide deformylase family.</text>
</comment>
<keyword evidence="8" id="KW-1185">Reference proteome</keyword>
<sequence>MKTLLEQDNPLLRGIAEPVSSAEFGSDWLKELANELITIMQKENAVGVAAPQIGINKRIIVFGTDYTQSRKVDHPIPDTVLINPAFKKLSDEIETGYEGCLNCGDIMGEVTRLLEIEYSGYDLEGNLITKKANGLEARIIQHEVDHLDGILFIDRVENKDSFTTKTELRSK</sequence>
<dbReference type="GO" id="GO:0042586">
    <property type="term" value="F:peptide deformylase activity"/>
    <property type="evidence" value="ECO:0007669"/>
    <property type="project" value="UniProtKB-EC"/>
</dbReference>
<feature type="binding site" evidence="6">
    <location>
        <position position="142"/>
    </location>
    <ligand>
        <name>Fe cation</name>
        <dbReference type="ChEBI" id="CHEBI:24875"/>
    </ligand>
</feature>
<dbReference type="InterPro" id="IPR036821">
    <property type="entry name" value="Peptide_deformylase_sf"/>
</dbReference>
<dbReference type="SUPFAM" id="SSF56420">
    <property type="entry name" value="Peptide deformylase"/>
    <property type="match status" value="1"/>
</dbReference>
<evidence type="ECO:0000313" key="7">
    <source>
        <dbReference type="EMBL" id="MFC3908123.1"/>
    </source>
</evidence>
<accession>A0ABV8CCU1</accession>
<evidence type="ECO:0000256" key="3">
    <source>
        <dbReference type="ARBA" id="ARBA00022801"/>
    </source>
</evidence>
<feature type="active site" evidence="6">
    <location>
        <position position="143"/>
    </location>
</feature>
<organism evidence="7 8">
    <name type="scientific">Legionella dresdenensis</name>
    <dbReference type="NCBI Taxonomy" id="450200"/>
    <lineage>
        <taxon>Bacteria</taxon>
        <taxon>Pseudomonadati</taxon>
        <taxon>Pseudomonadota</taxon>
        <taxon>Gammaproteobacteria</taxon>
        <taxon>Legionellales</taxon>
        <taxon>Legionellaceae</taxon>
        <taxon>Legionella</taxon>
    </lineage>
</organism>
<keyword evidence="4 6" id="KW-0648">Protein biosynthesis</keyword>
<dbReference type="Gene3D" id="3.90.45.10">
    <property type="entry name" value="Peptide deformylase"/>
    <property type="match status" value="1"/>
</dbReference>
<comment type="cofactor">
    <cofactor evidence="6">
        <name>Fe(2+)</name>
        <dbReference type="ChEBI" id="CHEBI:29033"/>
    </cofactor>
    <text evidence="6">Binds 1 Fe(2+) ion.</text>
</comment>
<keyword evidence="5 6" id="KW-0408">Iron</keyword>
<feature type="binding site" evidence="6">
    <location>
        <position position="146"/>
    </location>
    <ligand>
        <name>Fe cation</name>
        <dbReference type="ChEBI" id="CHEBI:24875"/>
    </ligand>
</feature>
<dbReference type="Pfam" id="PF01327">
    <property type="entry name" value="Pep_deformylase"/>
    <property type="match status" value="1"/>
</dbReference>
<name>A0ABV8CCU1_9GAMM</name>
<proteinExistence type="inferred from homology"/>
<gene>
    <name evidence="6 7" type="primary">def</name>
    <name evidence="7" type="ORF">ACFORL_03395</name>
</gene>
<dbReference type="HAMAP" id="MF_00163">
    <property type="entry name" value="Pep_deformylase"/>
    <property type="match status" value="1"/>
</dbReference>
<evidence type="ECO:0000256" key="6">
    <source>
        <dbReference type="HAMAP-Rule" id="MF_00163"/>
    </source>
</evidence>
<feature type="binding site" evidence="6">
    <location>
        <position position="100"/>
    </location>
    <ligand>
        <name>Fe cation</name>
        <dbReference type="ChEBI" id="CHEBI:24875"/>
    </ligand>
</feature>
<dbReference type="CDD" id="cd00487">
    <property type="entry name" value="Pep_deformylase"/>
    <property type="match status" value="1"/>
</dbReference>
<evidence type="ECO:0000256" key="5">
    <source>
        <dbReference type="ARBA" id="ARBA00023004"/>
    </source>
</evidence>
<protein>
    <recommendedName>
        <fullName evidence="6">Peptide deformylase</fullName>
        <shortName evidence="6">PDF</shortName>
        <ecNumber evidence="6">3.5.1.88</ecNumber>
    </recommendedName>
    <alternativeName>
        <fullName evidence="6">Polypeptide deformylase</fullName>
    </alternativeName>
</protein>
<dbReference type="RefSeq" id="WP_382341128.1">
    <property type="nucleotide sequence ID" value="NZ_JBHSAB010000003.1"/>
</dbReference>
<dbReference type="NCBIfam" id="TIGR00079">
    <property type="entry name" value="pept_deformyl"/>
    <property type="match status" value="1"/>
</dbReference>
<dbReference type="PIRSF" id="PIRSF004749">
    <property type="entry name" value="Pep_def"/>
    <property type="match status" value="1"/>
</dbReference>
<dbReference type="NCBIfam" id="NF001159">
    <property type="entry name" value="PRK00150.1-3"/>
    <property type="match status" value="1"/>
</dbReference>
<dbReference type="Proteomes" id="UP001595758">
    <property type="component" value="Unassembled WGS sequence"/>
</dbReference>